<feature type="domain" description="YcaO" evidence="1">
    <location>
        <begin position="264"/>
        <end position="647"/>
    </location>
</feature>
<reference evidence="2 3" key="1">
    <citation type="journal article" date="2009" name="Int. J. Syst. Evol. Microbiol.">
        <title>Paenibacillus contaminans sp. nov., isolated from a contaminated laboratory plate.</title>
        <authorList>
            <person name="Chou J.H."/>
            <person name="Lee J.H."/>
            <person name="Lin M.C."/>
            <person name="Chang P.S."/>
            <person name="Arun A.B."/>
            <person name="Young C.C."/>
            <person name="Chen W.M."/>
        </authorList>
    </citation>
    <scope>NUCLEOTIDE SEQUENCE [LARGE SCALE GENOMIC DNA]</scope>
    <source>
        <strain evidence="2 3">CKOBP-6</strain>
    </source>
</reference>
<dbReference type="EMBL" id="QMFB01000001">
    <property type="protein sequence ID" value="RAV22869.1"/>
    <property type="molecule type" value="Genomic_DNA"/>
</dbReference>
<accession>A0A329MSB3</accession>
<dbReference type="Gene3D" id="3.40.50.720">
    <property type="entry name" value="NAD(P)-binding Rossmann-like Domain"/>
    <property type="match status" value="1"/>
</dbReference>
<dbReference type="NCBIfam" id="TIGR03882">
    <property type="entry name" value="cyclo_dehyd_2"/>
    <property type="match status" value="1"/>
</dbReference>
<dbReference type="Gene3D" id="3.30.1330.230">
    <property type="match status" value="1"/>
</dbReference>
<dbReference type="InterPro" id="IPR003776">
    <property type="entry name" value="YcaO-like_dom"/>
</dbReference>
<sequence length="647" mass="72468">MSAVIAVMGEGLLADFVSDRLSADYELVRRKDFEQGVPEAADFVLVLQDAWHPSVHLQAEELFQSNGTPWLRGFVAFGEAIIGPWVQPGMPGCSQCADRRLLMAGRERKDMWRLKQRLSERGGAERDAWASRTGLWQAAHLVLAETRNILSGEIPQTADKLQILNLSSMNSELHVFVPDSLCRFCSRMSDDTMQAANIPLRPSPKISADSYRCRSADELKQVLARDYLDVRTGIFNGKMSDMSSSFADASVNLPLFSEDVGTAGRTHSFAASELTAMLEGLERYSSLEPRSKRTAVYGSYREVEAYALDPVKVGVHSKEQYAMPGYRYQPFDASEPIHWVWGYSFLQERPLLVPEQLAYYGTGAKRRFAFESSNGCALGGSLEEAVLYGILETAERDAFLMTWYARLPLPRLDPPTAGDPELTLMLDRLRAAAGYDVHFYNSTMEYGIPSIWAVAVNRKPKGAKLICAAGAHPDPVRAAKGAVHELSGMVSNLDHSYEANKQKAEAMFHDSANVRQMEDHALLYGLPSAQERLRFILDESRPMRSFAESFEQKERHADLTDDLKDMLLRFKRHNLDVIAVDLTAPELARNGLHCVKVLIPGMLPMTFGHHYTRLFGLERVRTVPVALGYAERPLTYEELNPFPHPFP</sequence>
<dbReference type="Proteomes" id="UP000250369">
    <property type="component" value="Unassembled WGS sequence"/>
</dbReference>
<dbReference type="Gene3D" id="3.30.160.660">
    <property type="match status" value="1"/>
</dbReference>
<dbReference type="OrthoDB" id="2379922at2"/>
<dbReference type="PROSITE" id="PS51664">
    <property type="entry name" value="YCAO"/>
    <property type="match status" value="1"/>
</dbReference>
<gene>
    <name evidence="2" type="ORF">DQG23_01280</name>
</gene>
<protein>
    <submittedName>
        <fullName evidence="2">Bacteriocin biosynthesis protein SagD</fullName>
    </submittedName>
</protein>
<dbReference type="NCBIfam" id="TIGR03604">
    <property type="entry name" value="TOMM_cyclo_SagD"/>
    <property type="match status" value="1"/>
</dbReference>
<name>A0A329MSB3_9BACL</name>
<dbReference type="PANTHER" id="PTHR37809">
    <property type="entry name" value="RIBOSOMAL PROTEIN S12 METHYLTHIOTRANSFERASE ACCESSORY FACTOR YCAO"/>
    <property type="match status" value="1"/>
</dbReference>
<evidence type="ECO:0000313" key="3">
    <source>
        <dbReference type="Proteomes" id="UP000250369"/>
    </source>
</evidence>
<keyword evidence="3" id="KW-1185">Reference proteome</keyword>
<dbReference type="Gene3D" id="3.30.40.250">
    <property type="match status" value="1"/>
</dbReference>
<dbReference type="InterPro" id="IPR022291">
    <property type="entry name" value="Bacteriocin_synth_cyclodeHase"/>
</dbReference>
<dbReference type="InterPro" id="IPR027624">
    <property type="entry name" value="TOMM_cyclo_SagD"/>
</dbReference>
<organism evidence="2 3">
    <name type="scientific">Paenibacillus contaminans</name>
    <dbReference type="NCBI Taxonomy" id="450362"/>
    <lineage>
        <taxon>Bacteria</taxon>
        <taxon>Bacillati</taxon>
        <taxon>Bacillota</taxon>
        <taxon>Bacilli</taxon>
        <taxon>Bacillales</taxon>
        <taxon>Paenibacillaceae</taxon>
        <taxon>Paenibacillus</taxon>
    </lineage>
</organism>
<dbReference type="PANTHER" id="PTHR37809:SF1">
    <property type="entry name" value="RIBOSOMAL PROTEIN S12 METHYLTHIOTRANSFERASE ACCESSORY FACTOR YCAO"/>
    <property type="match status" value="1"/>
</dbReference>
<evidence type="ECO:0000313" key="2">
    <source>
        <dbReference type="EMBL" id="RAV22869.1"/>
    </source>
</evidence>
<dbReference type="Pfam" id="PF02624">
    <property type="entry name" value="YcaO"/>
    <property type="match status" value="1"/>
</dbReference>
<proteinExistence type="predicted"/>
<dbReference type="AlphaFoldDB" id="A0A329MSB3"/>
<dbReference type="RefSeq" id="WP_113028978.1">
    <property type="nucleotide sequence ID" value="NZ_QMFB01000001.1"/>
</dbReference>
<evidence type="ECO:0000259" key="1">
    <source>
        <dbReference type="PROSITE" id="PS51664"/>
    </source>
</evidence>
<comment type="caution">
    <text evidence="2">The sequence shown here is derived from an EMBL/GenBank/DDBJ whole genome shotgun (WGS) entry which is preliminary data.</text>
</comment>